<dbReference type="EMBL" id="MRZV01000965">
    <property type="protein sequence ID" value="PIK42059.1"/>
    <property type="molecule type" value="Genomic_DNA"/>
</dbReference>
<organism evidence="3 4">
    <name type="scientific">Stichopus japonicus</name>
    <name type="common">Sea cucumber</name>
    <dbReference type="NCBI Taxonomy" id="307972"/>
    <lineage>
        <taxon>Eukaryota</taxon>
        <taxon>Metazoa</taxon>
        <taxon>Echinodermata</taxon>
        <taxon>Eleutherozoa</taxon>
        <taxon>Echinozoa</taxon>
        <taxon>Holothuroidea</taxon>
        <taxon>Aspidochirotacea</taxon>
        <taxon>Aspidochirotida</taxon>
        <taxon>Stichopodidae</taxon>
        <taxon>Apostichopus</taxon>
    </lineage>
</organism>
<accession>A0A2G8K272</accession>
<keyword evidence="1" id="KW-0433">Leucine-rich repeat</keyword>
<dbReference type="SMART" id="SM00369">
    <property type="entry name" value="LRR_TYP"/>
    <property type="match status" value="7"/>
</dbReference>
<dbReference type="InterPro" id="IPR009030">
    <property type="entry name" value="Growth_fac_rcpt_cys_sf"/>
</dbReference>
<dbReference type="STRING" id="307972.A0A2G8K272"/>
<proteinExistence type="predicted"/>
<dbReference type="PANTHER" id="PTHR45712:SF1">
    <property type="entry name" value="NEPHROCAN"/>
    <property type="match status" value="1"/>
</dbReference>
<dbReference type="InterPro" id="IPR003591">
    <property type="entry name" value="Leu-rich_rpt_typical-subtyp"/>
</dbReference>
<dbReference type="PANTHER" id="PTHR45712">
    <property type="entry name" value="AGAP008170-PA"/>
    <property type="match status" value="1"/>
</dbReference>
<dbReference type="AlphaFoldDB" id="A0A2G8K272"/>
<dbReference type="InterPro" id="IPR032675">
    <property type="entry name" value="LRR_dom_sf"/>
</dbReference>
<gene>
    <name evidence="3" type="ORF">BSL78_21093</name>
</gene>
<name>A0A2G8K272_STIJA</name>
<reference evidence="3 4" key="1">
    <citation type="journal article" date="2017" name="PLoS Biol.">
        <title>The sea cucumber genome provides insights into morphological evolution and visceral regeneration.</title>
        <authorList>
            <person name="Zhang X."/>
            <person name="Sun L."/>
            <person name="Yuan J."/>
            <person name="Sun Y."/>
            <person name="Gao Y."/>
            <person name="Zhang L."/>
            <person name="Li S."/>
            <person name="Dai H."/>
            <person name="Hamel J.F."/>
            <person name="Liu C."/>
            <person name="Yu Y."/>
            <person name="Liu S."/>
            <person name="Lin W."/>
            <person name="Guo K."/>
            <person name="Jin S."/>
            <person name="Xu P."/>
            <person name="Storey K.B."/>
            <person name="Huan P."/>
            <person name="Zhang T."/>
            <person name="Zhou Y."/>
            <person name="Zhang J."/>
            <person name="Lin C."/>
            <person name="Li X."/>
            <person name="Xing L."/>
            <person name="Huo D."/>
            <person name="Sun M."/>
            <person name="Wang L."/>
            <person name="Mercier A."/>
            <person name="Li F."/>
            <person name="Yang H."/>
            <person name="Xiang J."/>
        </authorList>
    </citation>
    <scope>NUCLEOTIDE SEQUENCE [LARGE SCALE GENOMIC DNA]</scope>
    <source>
        <strain evidence="3">Shaxun</strain>
        <tissue evidence="3">Muscle</tissue>
    </source>
</reference>
<dbReference type="InterPro" id="IPR001611">
    <property type="entry name" value="Leu-rich_rpt"/>
</dbReference>
<protein>
    <submittedName>
        <fullName evidence="3">Uncharacterized protein</fullName>
    </submittedName>
</protein>
<dbReference type="Proteomes" id="UP000230750">
    <property type="component" value="Unassembled WGS sequence"/>
</dbReference>
<evidence type="ECO:0000256" key="2">
    <source>
        <dbReference type="ARBA" id="ARBA00022737"/>
    </source>
</evidence>
<dbReference type="OrthoDB" id="1055097at2759"/>
<keyword evidence="2" id="KW-0677">Repeat</keyword>
<evidence type="ECO:0000256" key="1">
    <source>
        <dbReference type="ARBA" id="ARBA00022614"/>
    </source>
</evidence>
<dbReference type="SMART" id="SM00364">
    <property type="entry name" value="LRR_BAC"/>
    <property type="match status" value="2"/>
</dbReference>
<dbReference type="Gene3D" id="3.80.10.10">
    <property type="entry name" value="Ribonuclease Inhibitor"/>
    <property type="match status" value="2"/>
</dbReference>
<dbReference type="Pfam" id="PF13855">
    <property type="entry name" value="LRR_8"/>
    <property type="match status" value="2"/>
</dbReference>
<dbReference type="SUPFAM" id="SSF52058">
    <property type="entry name" value="L domain-like"/>
    <property type="match status" value="1"/>
</dbReference>
<dbReference type="GO" id="GO:0005615">
    <property type="term" value="C:extracellular space"/>
    <property type="evidence" value="ECO:0007669"/>
    <property type="project" value="TreeGrafter"/>
</dbReference>
<sequence length="572" mass="65687">MDLATISYPHFDNPITMDELVKALKNTSTTKSPGPDSILPEILVHSGSSLKDVLLTMFNRFWKTEELPPDMINAKHLYPFEERSIIDGIFTLRQIMEKSREQQQNLHIAFIDFTKAFDCVTQELMFAFLRKLGCPFKFFRMIKKLYLDMKARLIVDGELPRPIKLNNQNNMTALPEQIFRNLVGLKWLFLDKNNLTTLPEKILWDLISLHQLTFYQNRLQHLPENLFANLSKLTILDLSFNYLTDLPDQIFADLFALHTLYLHGNRIEHLPRILLPSEGGHLNIRNVYLNKNNITYITEEVFRGLYNLESLLIFDNKIHTIEPFAFIAGPQILYLFNNEISELQANTFGQVLKELYVACDKIQSIELPKFEGFQTKVIHDSTVVNSLMASGFECDSGDVISHICSPCKQGFYGKTTGGCQPCPPGGYYQDDIAKVSNIPNKVECKKCNAGTYVPLGEGVSSDDCIVCPEGTNKTIHAGFRACFCMDGYARTDRFNVCQICENDVLDCYGKDYKTLRKGYFWNWEYPGANLTEYKSFVANLMTEIGQFRSFNNEILRRLTKRSFLSAKRKLLK</sequence>
<dbReference type="PROSITE" id="PS51450">
    <property type="entry name" value="LRR"/>
    <property type="match status" value="2"/>
</dbReference>
<dbReference type="SUPFAM" id="SSF57184">
    <property type="entry name" value="Growth factor receptor domain"/>
    <property type="match status" value="1"/>
</dbReference>
<evidence type="ECO:0000313" key="3">
    <source>
        <dbReference type="EMBL" id="PIK42059.1"/>
    </source>
</evidence>
<dbReference type="InterPro" id="IPR050333">
    <property type="entry name" value="SLRP"/>
</dbReference>
<keyword evidence="4" id="KW-1185">Reference proteome</keyword>
<comment type="caution">
    <text evidence="3">The sequence shown here is derived from an EMBL/GenBank/DDBJ whole genome shotgun (WGS) entry which is preliminary data.</text>
</comment>
<evidence type="ECO:0000313" key="4">
    <source>
        <dbReference type="Proteomes" id="UP000230750"/>
    </source>
</evidence>
<dbReference type="SMART" id="SM01411">
    <property type="entry name" value="Ephrin_rec_like"/>
    <property type="match status" value="1"/>
</dbReference>
<dbReference type="Gene3D" id="2.10.50.10">
    <property type="entry name" value="Tumor Necrosis Factor Receptor, subunit A, domain 2"/>
    <property type="match status" value="1"/>
</dbReference>